<dbReference type="WBParaSite" id="ACRNAN_scaffold5946.g28346.t1">
    <property type="protein sequence ID" value="ACRNAN_scaffold5946.g28346.t1"/>
    <property type="gene ID" value="ACRNAN_scaffold5946.g28346"/>
</dbReference>
<proteinExistence type="predicted"/>
<feature type="compositionally biased region" description="Polar residues" evidence="2">
    <location>
        <begin position="57"/>
        <end position="69"/>
    </location>
</feature>
<feature type="compositionally biased region" description="Basic and acidic residues" evidence="2">
    <location>
        <begin position="36"/>
        <end position="50"/>
    </location>
</feature>
<feature type="region of interest" description="Disordered" evidence="2">
    <location>
        <begin position="357"/>
        <end position="416"/>
    </location>
</feature>
<dbReference type="AlphaFoldDB" id="A0A914E624"/>
<evidence type="ECO:0000256" key="2">
    <source>
        <dbReference type="SAM" id="MobiDB-lite"/>
    </source>
</evidence>
<keyword evidence="1" id="KW-0175">Coiled coil</keyword>
<feature type="coiled-coil region" evidence="1">
    <location>
        <begin position="164"/>
        <end position="282"/>
    </location>
</feature>
<dbReference type="Proteomes" id="UP000887540">
    <property type="component" value="Unplaced"/>
</dbReference>
<accession>A0A914E624</accession>
<evidence type="ECO:0000256" key="1">
    <source>
        <dbReference type="SAM" id="Coils"/>
    </source>
</evidence>
<evidence type="ECO:0000313" key="3">
    <source>
        <dbReference type="Proteomes" id="UP000887540"/>
    </source>
</evidence>
<organism evidence="3 4">
    <name type="scientific">Acrobeloides nanus</name>
    <dbReference type="NCBI Taxonomy" id="290746"/>
    <lineage>
        <taxon>Eukaryota</taxon>
        <taxon>Metazoa</taxon>
        <taxon>Ecdysozoa</taxon>
        <taxon>Nematoda</taxon>
        <taxon>Chromadorea</taxon>
        <taxon>Rhabditida</taxon>
        <taxon>Tylenchina</taxon>
        <taxon>Cephalobomorpha</taxon>
        <taxon>Cephaloboidea</taxon>
        <taxon>Cephalobidae</taxon>
        <taxon>Acrobeloides</taxon>
    </lineage>
</organism>
<reference evidence="4" key="1">
    <citation type="submission" date="2022-11" db="UniProtKB">
        <authorList>
            <consortium name="WormBaseParasite"/>
        </authorList>
    </citation>
    <scope>IDENTIFICATION</scope>
</reference>
<name>A0A914E624_9BILA</name>
<feature type="region of interest" description="Disordered" evidence="2">
    <location>
        <begin position="1"/>
        <end position="69"/>
    </location>
</feature>
<protein>
    <submittedName>
        <fullName evidence="4">Uncharacterized protein</fullName>
    </submittedName>
</protein>
<keyword evidence="3" id="KW-1185">Reference proteome</keyword>
<sequence>MSLKSENGRGKSLNQINDPVKDLHYPPSLYHSTSKRISEESISDLRPESTKRKKKNSSSLQEPSFNGNQTWLVEKQEMEEKIRSLEELVADYALKIHNHSKKQQILEAENLSLKNGKYVPATPLVPVNYPQLLKENEELTTVKNNYEKLWLEKEEEIRILNGRIKKQEGSQEVWKRKVNNLEAENNQLKNESQTLRECLENLDKTITQTRQEKEELKKTNLKVQAELQKSHDTIKANEDRLRKNCDIFQRLENRFMKDKEKFKKVEEELKREKKLNENLKEKIVKGYSYGRLVYEMIVNQICKFSDTSSDLDKFKKKMQSVFSEGPPPTQMNNPLLAAERIMIALLAEYKEVRELEKSRTRMGTVLPNSENEVLKSKPAEPPSKPEAPKLKPSYYHPEVPTSPGRLIIDYESDEEE</sequence>
<evidence type="ECO:0000313" key="4">
    <source>
        <dbReference type="WBParaSite" id="ACRNAN_scaffold5946.g28346.t1"/>
    </source>
</evidence>